<feature type="compositionally biased region" description="Basic and acidic residues" evidence="8">
    <location>
        <begin position="59"/>
        <end position="69"/>
    </location>
</feature>
<evidence type="ECO:0000313" key="10">
    <source>
        <dbReference type="EMBL" id="PIR04124.1"/>
    </source>
</evidence>
<organism evidence="10 11">
    <name type="scientific">Candidatus Magasanikbacteria bacterium CG11_big_fil_rev_8_21_14_0_20_39_34</name>
    <dbReference type="NCBI Taxonomy" id="1974653"/>
    <lineage>
        <taxon>Bacteria</taxon>
        <taxon>Candidatus Magasanikiibacteriota</taxon>
    </lineage>
</organism>
<dbReference type="GO" id="GO:0005840">
    <property type="term" value="C:ribosome"/>
    <property type="evidence" value="ECO:0007669"/>
    <property type="project" value="UniProtKB-KW"/>
</dbReference>
<dbReference type="Gene3D" id="3.40.5.10">
    <property type="entry name" value="Ribosomal protein L9, N-terminal domain"/>
    <property type="match status" value="1"/>
</dbReference>
<keyword evidence="3 7" id="KW-0694">RNA-binding</keyword>
<dbReference type="Proteomes" id="UP000229600">
    <property type="component" value="Unassembled WGS sequence"/>
</dbReference>
<dbReference type="InterPro" id="IPR000244">
    <property type="entry name" value="Ribosomal_bL9"/>
</dbReference>
<feature type="domain" description="Ribosomal protein L9" evidence="9">
    <location>
        <begin position="13"/>
        <end position="40"/>
    </location>
</feature>
<evidence type="ECO:0000256" key="6">
    <source>
        <dbReference type="ARBA" id="ARBA00035292"/>
    </source>
</evidence>
<evidence type="ECO:0000256" key="3">
    <source>
        <dbReference type="ARBA" id="ARBA00022884"/>
    </source>
</evidence>
<comment type="caution">
    <text evidence="10">The sequence shown here is derived from an EMBL/GenBank/DDBJ whole genome shotgun (WGS) entry which is preliminary data.</text>
</comment>
<dbReference type="GO" id="GO:1990904">
    <property type="term" value="C:ribonucleoprotein complex"/>
    <property type="evidence" value="ECO:0007669"/>
    <property type="project" value="UniProtKB-KW"/>
</dbReference>
<name>A0A2H0N5E5_9BACT</name>
<comment type="function">
    <text evidence="7">Binds to the 23S rRNA.</text>
</comment>
<keyword evidence="5 7" id="KW-0687">Ribonucleoprotein</keyword>
<dbReference type="InterPro" id="IPR009027">
    <property type="entry name" value="Ribosomal_bL9/RNase_H1_N"/>
</dbReference>
<dbReference type="InterPro" id="IPR036791">
    <property type="entry name" value="Ribosomal_bL9_C_sf"/>
</dbReference>
<dbReference type="AlphaFoldDB" id="A0A2H0N5E5"/>
<dbReference type="PROSITE" id="PS00651">
    <property type="entry name" value="RIBOSOMAL_L9"/>
    <property type="match status" value="1"/>
</dbReference>
<accession>A0A2H0N5E5</accession>
<dbReference type="SUPFAM" id="SSF55658">
    <property type="entry name" value="L9 N-domain-like"/>
    <property type="match status" value="1"/>
</dbReference>
<dbReference type="InterPro" id="IPR020070">
    <property type="entry name" value="Ribosomal_bL9_N"/>
</dbReference>
<dbReference type="SUPFAM" id="SSF55653">
    <property type="entry name" value="Ribosomal protein L9 C-domain"/>
    <property type="match status" value="1"/>
</dbReference>
<dbReference type="InterPro" id="IPR020594">
    <property type="entry name" value="Ribosomal_bL9_bac/chp"/>
</dbReference>
<protein>
    <recommendedName>
        <fullName evidence="6 7">Large ribosomal subunit protein bL9</fullName>
    </recommendedName>
</protein>
<evidence type="ECO:0000256" key="7">
    <source>
        <dbReference type="HAMAP-Rule" id="MF_00503"/>
    </source>
</evidence>
<dbReference type="GO" id="GO:0019843">
    <property type="term" value="F:rRNA binding"/>
    <property type="evidence" value="ECO:0007669"/>
    <property type="project" value="UniProtKB-UniRule"/>
</dbReference>
<dbReference type="PANTHER" id="PTHR21368">
    <property type="entry name" value="50S RIBOSOMAL PROTEIN L9"/>
    <property type="match status" value="1"/>
</dbReference>
<evidence type="ECO:0000313" key="11">
    <source>
        <dbReference type="Proteomes" id="UP000229600"/>
    </source>
</evidence>
<keyword evidence="4 7" id="KW-0689">Ribosomal protein</keyword>
<dbReference type="Pfam" id="PF03948">
    <property type="entry name" value="Ribosomal_L9_C"/>
    <property type="match status" value="1"/>
</dbReference>
<dbReference type="InterPro" id="IPR020069">
    <property type="entry name" value="Ribosomal_bL9_C"/>
</dbReference>
<dbReference type="InterPro" id="IPR036935">
    <property type="entry name" value="Ribosomal_bL9_N_sf"/>
</dbReference>
<dbReference type="GO" id="GO:0003735">
    <property type="term" value="F:structural constituent of ribosome"/>
    <property type="evidence" value="ECO:0007669"/>
    <property type="project" value="InterPro"/>
</dbReference>
<sequence length="147" mass="16383">MKVLFLKDVKGTGKKGEVKEVAEGYARNFLIPKNLAKPATEKVLSTMAQNQKNRLKREKKQEHEAKKMSQKLEGEVVHIYKKANDAGTLFAAISAKEVVKALKGKGIIIEEKSIEFFEPIKHTGTHPVMANLAGQKTKFKINIQVIA</sequence>
<evidence type="ECO:0000256" key="8">
    <source>
        <dbReference type="SAM" id="MobiDB-lite"/>
    </source>
</evidence>
<comment type="similarity">
    <text evidence="1 7">Belongs to the bacterial ribosomal protein bL9 family.</text>
</comment>
<evidence type="ECO:0000256" key="5">
    <source>
        <dbReference type="ARBA" id="ARBA00023274"/>
    </source>
</evidence>
<reference evidence="10 11" key="1">
    <citation type="submission" date="2017-09" db="EMBL/GenBank/DDBJ databases">
        <title>Depth-based differentiation of microbial function through sediment-hosted aquifers and enrichment of novel symbionts in the deep terrestrial subsurface.</title>
        <authorList>
            <person name="Probst A.J."/>
            <person name="Ladd B."/>
            <person name="Jarett J.K."/>
            <person name="Geller-Mcgrath D.E."/>
            <person name="Sieber C.M."/>
            <person name="Emerson J.B."/>
            <person name="Anantharaman K."/>
            <person name="Thomas B.C."/>
            <person name="Malmstrom R."/>
            <person name="Stieglmeier M."/>
            <person name="Klingl A."/>
            <person name="Woyke T."/>
            <person name="Ryan C.M."/>
            <person name="Banfield J.F."/>
        </authorList>
    </citation>
    <scope>NUCLEOTIDE SEQUENCE [LARGE SCALE GENOMIC DNA]</scope>
    <source>
        <strain evidence="10">CG11_big_fil_rev_8_21_14_0_20_39_34</strain>
    </source>
</reference>
<dbReference type="EMBL" id="PCWN01000007">
    <property type="protein sequence ID" value="PIR04124.1"/>
    <property type="molecule type" value="Genomic_DNA"/>
</dbReference>
<evidence type="ECO:0000259" key="9">
    <source>
        <dbReference type="PROSITE" id="PS00651"/>
    </source>
</evidence>
<dbReference type="FunFam" id="3.40.5.10:FF:000002">
    <property type="entry name" value="50S ribosomal protein L9"/>
    <property type="match status" value="1"/>
</dbReference>
<evidence type="ECO:0000256" key="2">
    <source>
        <dbReference type="ARBA" id="ARBA00022730"/>
    </source>
</evidence>
<dbReference type="GO" id="GO:0006412">
    <property type="term" value="P:translation"/>
    <property type="evidence" value="ECO:0007669"/>
    <property type="project" value="UniProtKB-UniRule"/>
</dbReference>
<keyword evidence="2 7" id="KW-0699">rRNA-binding</keyword>
<dbReference type="HAMAP" id="MF_00503">
    <property type="entry name" value="Ribosomal_bL9"/>
    <property type="match status" value="1"/>
</dbReference>
<evidence type="ECO:0000256" key="4">
    <source>
        <dbReference type="ARBA" id="ARBA00022980"/>
    </source>
</evidence>
<gene>
    <name evidence="7 10" type="primary">rplI</name>
    <name evidence="10" type="ORF">COV59_02985</name>
</gene>
<dbReference type="NCBIfam" id="TIGR00158">
    <property type="entry name" value="L9"/>
    <property type="match status" value="1"/>
</dbReference>
<proteinExistence type="inferred from homology"/>
<evidence type="ECO:0000256" key="1">
    <source>
        <dbReference type="ARBA" id="ARBA00010605"/>
    </source>
</evidence>
<feature type="region of interest" description="Disordered" evidence="8">
    <location>
        <begin position="48"/>
        <end position="69"/>
    </location>
</feature>
<dbReference type="Gene3D" id="3.10.430.100">
    <property type="entry name" value="Ribosomal protein L9, C-terminal domain"/>
    <property type="match status" value="1"/>
</dbReference>
<dbReference type="Pfam" id="PF01281">
    <property type="entry name" value="Ribosomal_L9_N"/>
    <property type="match status" value="1"/>
</dbReference>